<comment type="caution">
    <text evidence="3">The sequence shown here is derived from an EMBL/GenBank/DDBJ whole genome shotgun (WGS) entry which is preliminary data.</text>
</comment>
<name>A0A3N6ZKF5_9ACTN</name>
<feature type="domain" description="NAD-dependent epimerase/dehydratase" evidence="2">
    <location>
        <begin position="5"/>
        <end position="200"/>
    </location>
</feature>
<dbReference type="PANTHER" id="PTHR43245">
    <property type="entry name" value="BIFUNCTIONAL POLYMYXIN RESISTANCE PROTEIN ARNA"/>
    <property type="match status" value="1"/>
</dbReference>
<dbReference type="InterPro" id="IPR036291">
    <property type="entry name" value="NAD(P)-bd_dom_sf"/>
</dbReference>
<keyword evidence="4" id="KW-1185">Reference proteome</keyword>
<evidence type="ECO:0000313" key="3">
    <source>
        <dbReference type="EMBL" id="RQN07507.1"/>
    </source>
</evidence>
<evidence type="ECO:0000256" key="1">
    <source>
        <dbReference type="SAM" id="MobiDB-lite"/>
    </source>
</evidence>
<gene>
    <name evidence="3" type="ORF">EHW97_09750</name>
</gene>
<dbReference type="RefSeq" id="WP_124236981.1">
    <property type="nucleotide sequence ID" value="NZ_JBHUFI010000012.1"/>
</dbReference>
<protein>
    <submittedName>
        <fullName evidence="3">Reductase</fullName>
    </submittedName>
</protein>
<dbReference type="AlphaFoldDB" id="A0A3N6ZKF5"/>
<dbReference type="Proteomes" id="UP000275225">
    <property type="component" value="Unassembled WGS sequence"/>
</dbReference>
<reference evidence="3 4" key="1">
    <citation type="submission" date="2018-11" db="EMBL/GenBank/DDBJ databases">
        <authorList>
            <person name="Li F."/>
        </authorList>
    </citation>
    <scope>NUCLEOTIDE SEQUENCE [LARGE SCALE GENOMIC DNA]</scope>
    <source>
        <strain evidence="3 4">YS17T</strain>
    </source>
</reference>
<evidence type="ECO:0000259" key="2">
    <source>
        <dbReference type="Pfam" id="PF01370"/>
    </source>
</evidence>
<proteinExistence type="predicted"/>
<accession>A0A3N6ZKF5</accession>
<dbReference type="PANTHER" id="PTHR43245:SF13">
    <property type="entry name" value="UDP-D-APIOSE_UDP-D-XYLOSE SYNTHASE 2"/>
    <property type="match status" value="1"/>
</dbReference>
<evidence type="ECO:0000313" key="4">
    <source>
        <dbReference type="Proteomes" id="UP000275225"/>
    </source>
</evidence>
<dbReference type="OrthoDB" id="7941246at2"/>
<dbReference type="Gene3D" id="3.40.50.720">
    <property type="entry name" value="NAD(P)-binding Rossmann-like Domain"/>
    <property type="match status" value="1"/>
</dbReference>
<sequence>MTPRVLILGGTAWLGRRLAATALDRGASVTCLARGESGAVPNGVTWVRADRTQPDAYGDLHGEWDHVIDVSRVPSHVAGAVAALRGRAAHWTLISTGSVYADQSVPLDENSPLLPAGDDDADYGSAKVTCEQLVGPDALIVRAGLIVGPGDPSDRGGYYVARMSAAREEPVVLPGVRDQPMQMIDVRDLADWVVELADRGVTGVVHGVGEPTTVGHLLDVSAQIAGHVGDRVEFSPDELTARGVDPWAGERSLPWWLPPSHRGMGQMDDARALGLGPERRPIAATLADVLADERQRGVGRPRRAGLSRADELELLHSRGGQA</sequence>
<dbReference type="InterPro" id="IPR001509">
    <property type="entry name" value="Epimerase_deHydtase"/>
</dbReference>
<dbReference type="InterPro" id="IPR050177">
    <property type="entry name" value="Lipid_A_modif_metabolic_enz"/>
</dbReference>
<dbReference type="EMBL" id="RQJX01000012">
    <property type="protein sequence ID" value="RQN07507.1"/>
    <property type="molecule type" value="Genomic_DNA"/>
</dbReference>
<dbReference type="SUPFAM" id="SSF51735">
    <property type="entry name" value="NAD(P)-binding Rossmann-fold domains"/>
    <property type="match status" value="1"/>
</dbReference>
<dbReference type="Pfam" id="PF01370">
    <property type="entry name" value="Epimerase"/>
    <property type="match status" value="1"/>
</dbReference>
<feature type="region of interest" description="Disordered" evidence="1">
    <location>
        <begin position="294"/>
        <end position="322"/>
    </location>
</feature>
<organism evidence="3 4">
    <name type="scientific">Aeromicrobium camelliae</name>
    <dbReference type="NCBI Taxonomy" id="1538144"/>
    <lineage>
        <taxon>Bacteria</taxon>
        <taxon>Bacillati</taxon>
        <taxon>Actinomycetota</taxon>
        <taxon>Actinomycetes</taxon>
        <taxon>Propionibacteriales</taxon>
        <taxon>Nocardioidaceae</taxon>
        <taxon>Aeromicrobium</taxon>
    </lineage>
</organism>